<comment type="caution">
    <text evidence="6">The sequence shown here is derived from an EMBL/GenBank/DDBJ whole genome shotgun (WGS) entry which is preliminary data.</text>
</comment>
<dbReference type="InterPro" id="IPR011990">
    <property type="entry name" value="TPR-like_helical_dom_sf"/>
</dbReference>
<proteinExistence type="predicted"/>
<protein>
    <submittedName>
        <fullName evidence="6">Tetratricopeptide repeat protein</fullName>
    </submittedName>
</protein>
<evidence type="ECO:0000313" key="7">
    <source>
        <dbReference type="Proteomes" id="UP000440694"/>
    </source>
</evidence>
<dbReference type="SUPFAM" id="SSF48452">
    <property type="entry name" value="TPR-like"/>
    <property type="match status" value="1"/>
</dbReference>
<evidence type="ECO:0000313" key="6">
    <source>
        <dbReference type="EMBL" id="MTD94328.1"/>
    </source>
</evidence>
<evidence type="ECO:0000256" key="4">
    <source>
        <dbReference type="SAM" id="MobiDB-lite"/>
    </source>
</evidence>
<dbReference type="InterPro" id="IPR019734">
    <property type="entry name" value="TPR_rpt"/>
</dbReference>
<evidence type="ECO:0000256" key="5">
    <source>
        <dbReference type="SAM" id="SignalP"/>
    </source>
</evidence>
<dbReference type="Proteomes" id="UP000440694">
    <property type="component" value="Unassembled WGS sequence"/>
</dbReference>
<sequence length="239" mass="25577">MRPMPRLALLVATAGLLAVPGALLAQEAPPAPAPLEGTEGLKPLPAPHNNLPPIPAPPGATFPGVKPKQESAKPPVPQDRDSLLAELYTHLAQSRDAADAAPVAEAIEGMWLQSGSDTIGVLMARSAKAITDQKNDLALEFLDAVVELAPDYAEGWNRRAYVYFLQNNYESAAGDLRRALALEPNHFKALEGLARILRETGQKKAALQAYKQILKINPYQEGAKEAVDELSVEVEGQGI</sequence>
<keyword evidence="5" id="KW-0732">Signal</keyword>
<feature type="chain" id="PRO_5026052944" evidence="5">
    <location>
        <begin position="26"/>
        <end position="239"/>
    </location>
</feature>
<dbReference type="PROSITE" id="PS50005">
    <property type="entry name" value="TPR"/>
    <property type="match status" value="2"/>
</dbReference>
<dbReference type="InterPro" id="IPR050498">
    <property type="entry name" value="Ycf3"/>
</dbReference>
<reference evidence="6 7" key="1">
    <citation type="submission" date="2019-11" db="EMBL/GenBank/DDBJ databases">
        <title>Identification of a novel strain.</title>
        <authorList>
            <person name="Xu Q."/>
            <person name="Wang G."/>
        </authorList>
    </citation>
    <scope>NUCLEOTIDE SEQUENCE [LARGE SCALE GENOMIC DNA]</scope>
    <source>
        <strain evidence="7">xq</strain>
    </source>
</reference>
<dbReference type="EMBL" id="WMBQ01000001">
    <property type="protein sequence ID" value="MTD94328.1"/>
    <property type="molecule type" value="Genomic_DNA"/>
</dbReference>
<dbReference type="Pfam" id="PF13432">
    <property type="entry name" value="TPR_16"/>
    <property type="match status" value="1"/>
</dbReference>
<accession>A0A6I3KIU6</accession>
<gene>
    <name evidence="6" type="ORF">GIW81_08260</name>
</gene>
<dbReference type="PANTHER" id="PTHR44858:SF1">
    <property type="entry name" value="UDP-N-ACETYLGLUCOSAMINE--PEPTIDE N-ACETYLGLUCOSAMINYLTRANSFERASE SPINDLY-RELATED"/>
    <property type="match status" value="1"/>
</dbReference>
<feature type="signal peptide" evidence="5">
    <location>
        <begin position="1"/>
        <end position="25"/>
    </location>
</feature>
<feature type="repeat" description="TPR" evidence="3">
    <location>
        <begin position="153"/>
        <end position="186"/>
    </location>
</feature>
<feature type="region of interest" description="Disordered" evidence="4">
    <location>
        <begin position="30"/>
        <end position="78"/>
    </location>
</feature>
<evidence type="ECO:0000256" key="3">
    <source>
        <dbReference type="PROSITE-ProRule" id="PRU00339"/>
    </source>
</evidence>
<dbReference type="SMART" id="SM00028">
    <property type="entry name" value="TPR"/>
    <property type="match status" value="2"/>
</dbReference>
<dbReference type="Gene3D" id="1.25.40.10">
    <property type="entry name" value="Tetratricopeptide repeat domain"/>
    <property type="match status" value="1"/>
</dbReference>
<keyword evidence="7" id="KW-1185">Reference proteome</keyword>
<feature type="compositionally biased region" description="Low complexity" evidence="4">
    <location>
        <begin position="30"/>
        <end position="40"/>
    </location>
</feature>
<evidence type="ECO:0000256" key="2">
    <source>
        <dbReference type="ARBA" id="ARBA00022803"/>
    </source>
</evidence>
<keyword evidence="1" id="KW-0677">Repeat</keyword>
<name>A0A6I3KIU6_9HYPH</name>
<feature type="compositionally biased region" description="Pro residues" evidence="4">
    <location>
        <begin position="44"/>
        <end position="60"/>
    </location>
</feature>
<dbReference type="PANTHER" id="PTHR44858">
    <property type="entry name" value="TETRATRICOPEPTIDE REPEAT PROTEIN 6"/>
    <property type="match status" value="1"/>
</dbReference>
<keyword evidence="2 3" id="KW-0802">TPR repeat</keyword>
<evidence type="ECO:0000256" key="1">
    <source>
        <dbReference type="ARBA" id="ARBA00022737"/>
    </source>
</evidence>
<dbReference type="AlphaFoldDB" id="A0A6I3KIU6"/>
<feature type="repeat" description="TPR" evidence="3">
    <location>
        <begin position="187"/>
        <end position="220"/>
    </location>
</feature>
<organism evidence="6 7">
    <name type="scientific">Hyphomicrobium album</name>
    <dbReference type="NCBI Taxonomy" id="2665159"/>
    <lineage>
        <taxon>Bacteria</taxon>
        <taxon>Pseudomonadati</taxon>
        <taxon>Pseudomonadota</taxon>
        <taxon>Alphaproteobacteria</taxon>
        <taxon>Hyphomicrobiales</taxon>
        <taxon>Hyphomicrobiaceae</taxon>
        <taxon>Hyphomicrobium</taxon>
    </lineage>
</organism>